<sequence>MAKTNREKAYDYYCKNKGKVTFKAIAQKFDVSESTLRRWRKEDDWDDDQPKNKKSTRGSPKKRPQKTVEYELIQSNGLNDRQLLFCMHYVRCWNATKAYQKAYECDYRTAHANAHRMMANDGIKAEITRLKKDIADGLMLSAEAVLQKYIDIAFADMNDFIRFENIESTVTEVEQQFDKEGNLDKEITRTVPYTYTAFYLKPSNEVDGTLISELSKGKDGMFKVKLTEKMAALNMLAKFYDLLGENTRKRLQDELARLNIDKTKAEIMKVRSETKGAGGGNTTGVDLSDLTMEELRAIANSKR</sequence>
<dbReference type="InterPro" id="IPR005335">
    <property type="entry name" value="Terminase_ssu"/>
</dbReference>
<dbReference type="GO" id="GO:0051276">
    <property type="term" value="P:chromosome organization"/>
    <property type="evidence" value="ECO:0007669"/>
    <property type="project" value="InterPro"/>
</dbReference>
<dbReference type="InterPro" id="IPR052404">
    <property type="entry name" value="SPP1-like_terminase"/>
</dbReference>
<dbReference type="Proteomes" id="UP000037977">
    <property type="component" value="Unassembled WGS sequence"/>
</dbReference>
<proteinExistence type="predicted"/>
<dbReference type="InterPro" id="IPR018925">
    <property type="entry name" value="XtmA-like_N"/>
</dbReference>
<evidence type="ECO:0000259" key="4">
    <source>
        <dbReference type="Pfam" id="PF10668"/>
    </source>
</evidence>
<feature type="compositionally biased region" description="Basic residues" evidence="3">
    <location>
        <begin position="52"/>
        <end position="65"/>
    </location>
</feature>
<dbReference type="OrthoDB" id="7358785at2"/>
<feature type="domain" description="PBSX phage terminase small subunit-like N-terminal" evidence="4">
    <location>
        <begin position="5"/>
        <end position="62"/>
    </location>
</feature>
<dbReference type="Gene3D" id="1.10.10.1400">
    <property type="entry name" value="Terminase, small subunit, N-terminal DNA-binding domain, HTH motif"/>
    <property type="match status" value="1"/>
</dbReference>
<evidence type="ECO:0000256" key="2">
    <source>
        <dbReference type="ARBA" id="ARBA00023219"/>
    </source>
</evidence>
<dbReference type="Pfam" id="PF03592">
    <property type="entry name" value="Terminase_2"/>
    <property type="match status" value="1"/>
</dbReference>
<dbReference type="RefSeq" id="WP_053995628.1">
    <property type="nucleotide sequence ID" value="NZ_CP065643.1"/>
</dbReference>
<reference evidence="5 6" key="1">
    <citation type="submission" date="2015-07" db="EMBL/GenBank/DDBJ databases">
        <title>Genome sequencing project for genomic taxonomy and phylogenomics of Bacillus-like bacteria.</title>
        <authorList>
            <person name="Liu B."/>
            <person name="Wang J."/>
            <person name="Zhu Y."/>
            <person name="Liu G."/>
            <person name="Chen Q."/>
            <person name="Chen Z."/>
            <person name="Che J."/>
            <person name="Ge C."/>
            <person name="Shi H."/>
            <person name="Pan Z."/>
            <person name="Liu X."/>
        </authorList>
    </citation>
    <scope>NUCLEOTIDE SEQUENCE [LARGE SCALE GENOMIC DNA]</scope>
    <source>
        <strain evidence="5 6">DSM 54</strain>
    </source>
</reference>
<dbReference type="Pfam" id="PF10668">
    <property type="entry name" value="Phage_terminase"/>
    <property type="match status" value="1"/>
</dbReference>
<dbReference type="PANTHER" id="PTHR41328:SF3">
    <property type="entry name" value="PBSX PHAGE TERMINASE SMALL SUBUNIT"/>
    <property type="match status" value="1"/>
</dbReference>
<feature type="compositionally biased region" description="Basic and acidic residues" evidence="3">
    <location>
        <begin position="40"/>
        <end position="51"/>
    </location>
</feature>
<gene>
    <name evidence="5" type="ORF">ADM90_14265</name>
</gene>
<dbReference type="AlphaFoldDB" id="A0A0M9DIX9"/>
<keyword evidence="2" id="KW-0231">Viral genome packaging</keyword>
<keyword evidence="1" id="KW-1188">Viral release from host cell</keyword>
<dbReference type="PANTHER" id="PTHR41328">
    <property type="entry name" value="TERMINASE SMALL SUBUNIT-RELATED"/>
    <property type="match status" value="1"/>
</dbReference>
<organism evidence="5 6">
    <name type="scientific">Lysinibacillus macroides</name>
    <dbReference type="NCBI Taxonomy" id="33935"/>
    <lineage>
        <taxon>Bacteria</taxon>
        <taxon>Bacillati</taxon>
        <taxon>Bacillota</taxon>
        <taxon>Bacilli</taxon>
        <taxon>Bacillales</taxon>
        <taxon>Bacillaceae</taxon>
        <taxon>Lysinibacillus</taxon>
    </lineage>
</organism>
<dbReference type="InterPro" id="IPR038713">
    <property type="entry name" value="Terminase_Gp1_N_sf"/>
</dbReference>
<dbReference type="EMBL" id="LGCI01000009">
    <property type="protein sequence ID" value="KOY81563.1"/>
    <property type="molecule type" value="Genomic_DNA"/>
</dbReference>
<evidence type="ECO:0000256" key="1">
    <source>
        <dbReference type="ARBA" id="ARBA00022612"/>
    </source>
</evidence>
<dbReference type="STRING" id="33935.ADM90_14265"/>
<keyword evidence="6" id="KW-1185">Reference proteome</keyword>
<dbReference type="PATRIC" id="fig|33935.3.peg.4870"/>
<protein>
    <recommendedName>
        <fullName evidence="4">PBSX phage terminase small subunit-like N-terminal domain-containing protein</fullName>
    </recommendedName>
</protein>
<evidence type="ECO:0000256" key="3">
    <source>
        <dbReference type="SAM" id="MobiDB-lite"/>
    </source>
</evidence>
<comment type="caution">
    <text evidence="5">The sequence shown here is derived from an EMBL/GenBank/DDBJ whole genome shotgun (WGS) entry which is preliminary data.</text>
</comment>
<evidence type="ECO:0000313" key="6">
    <source>
        <dbReference type="Proteomes" id="UP000037977"/>
    </source>
</evidence>
<feature type="region of interest" description="Disordered" evidence="3">
    <location>
        <begin position="40"/>
        <end position="67"/>
    </location>
</feature>
<evidence type="ECO:0000313" key="5">
    <source>
        <dbReference type="EMBL" id="KOY81563.1"/>
    </source>
</evidence>
<accession>A0A0M9DIX9</accession>
<name>A0A0M9DIX9_9BACI</name>